<gene>
    <name evidence="2" type="ORF">PoB_006889100</name>
</gene>
<reference evidence="2 3" key="1">
    <citation type="journal article" date="2021" name="Elife">
        <title>Chloroplast acquisition without the gene transfer in kleptoplastic sea slugs, Plakobranchus ocellatus.</title>
        <authorList>
            <person name="Maeda T."/>
            <person name="Takahashi S."/>
            <person name="Yoshida T."/>
            <person name="Shimamura S."/>
            <person name="Takaki Y."/>
            <person name="Nagai Y."/>
            <person name="Toyoda A."/>
            <person name="Suzuki Y."/>
            <person name="Arimoto A."/>
            <person name="Ishii H."/>
            <person name="Satoh N."/>
            <person name="Nishiyama T."/>
            <person name="Hasebe M."/>
            <person name="Maruyama T."/>
            <person name="Minagawa J."/>
            <person name="Obokata J."/>
            <person name="Shigenobu S."/>
        </authorList>
    </citation>
    <scope>NUCLEOTIDE SEQUENCE [LARGE SCALE GENOMIC DNA]</scope>
</reference>
<dbReference type="AlphaFoldDB" id="A0AAV4DE06"/>
<proteinExistence type="predicted"/>
<dbReference type="Proteomes" id="UP000735302">
    <property type="component" value="Unassembled WGS sequence"/>
</dbReference>
<organism evidence="2 3">
    <name type="scientific">Plakobranchus ocellatus</name>
    <dbReference type="NCBI Taxonomy" id="259542"/>
    <lineage>
        <taxon>Eukaryota</taxon>
        <taxon>Metazoa</taxon>
        <taxon>Spiralia</taxon>
        <taxon>Lophotrochozoa</taxon>
        <taxon>Mollusca</taxon>
        <taxon>Gastropoda</taxon>
        <taxon>Heterobranchia</taxon>
        <taxon>Euthyneura</taxon>
        <taxon>Panpulmonata</taxon>
        <taxon>Sacoglossa</taxon>
        <taxon>Placobranchoidea</taxon>
        <taxon>Plakobranchidae</taxon>
        <taxon>Plakobranchus</taxon>
    </lineage>
</organism>
<evidence type="ECO:0000313" key="2">
    <source>
        <dbReference type="EMBL" id="GFO42386.1"/>
    </source>
</evidence>
<name>A0AAV4DE06_9GAST</name>
<evidence type="ECO:0000256" key="1">
    <source>
        <dbReference type="SAM" id="MobiDB-lite"/>
    </source>
</evidence>
<keyword evidence="3" id="KW-1185">Reference proteome</keyword>
<comment type="caution">
    <text evidence="2">The sequence shown here is derived from an EMBL/GenBank/DDBJ whole genome shotgun (WGS) entry which is preliminary data.</text>
</comment>
<sequence length="177" mass="19310">MHRTWGNTSPGCHGDPSANIDTETDQFVMKHRLFFRSFSWNVLTPAALSAIQFFAEDRTGFSRLCCVRIAKSTIANKPSTRRPPPSITAPCECVDKFAEGFYANNFSPSDGPSLPGHGRNPLYPTVRSETIQNLLNISRSIRDSGHTAVYRCLQTNMSGAGGEDEGSRGARDTGIPG</sequence>
<feature type="region of interest" description="Disordered" evidence="1">
    <location>
        <begin position="157"/>
        <end position="177"/>
    </location>
</feature>
<protein>
    <submittedName>
        <fullName evidence="2">Uncharacterized protein</fullName>
    </submittedName>
</protein>
<dbReference type="EMBL" id="BLXT01007807">
    <property type="protein sequence ID" value="GFO42386.1"/>
    <property type="molecule type" value="Genomic_DNA"/>
</dbReference>
<evidence type="ECO:0000313" key="3">
    <source>
        <dbReference type="Proteomes" id="UP000735302"/>
    </source>
</evidence>
<accession>A0AAV4DE06</accession>